<evidence type="ECO:0000313" key="2">
    <source>
        <dbReference type="EMBL" id="GIL75391.1"/>
    </source>
</evidence>
<organism evidence="3 4">
    <name type="scientific">Volvox reticuliferus</name>
    <dbReference type="NCBI Taxonomy" id="1737510"/>
    <lineage>
        <taxon>Eukaryota</taxon>
        <taxon>Viridiplantae</taxon>
        <taxon>Chlorophyta</taxon>
        <taxon>core chlorophytes</taxon>
        <taxon>Chlorophyceae</taxon>
        <taxon>CS clade</taxon>
        <taxon>Chlamydomonadales</taxon>
        <taxon>Volvocaceae</taxon>
        <taxon>Volvox</taxon>
    </lineage>
</organism>
<dbReference type="Proteomes" id="UP000722791">
    <property type="component" value="Unassembled WGS sequence"/>
</dbReference>
<dbReference type="Proteomes" id="UP000747110">
    <property type="component" value="Unassembled WGS sequence"/>
</dbReference>
<evidence type="ECO:0000256" key="1">
    <source>
        <dbReference type="SAM" id="MobiDB-lite"/>
    </source>
</evidence>
<dbReference type="AlphaFoldDB" id="A0A8J4GA37"/>
<keyword evidence="5" id="KW-1185">Reference proteome</keyword>
<dbReference type="EMBL" id="BNCQ01000013">
    <property type="protein sequence ID" value="GIM03270.1"/>
    <property type="molecule type" value="Genomic_DNA"/>
</dbReference>
<evidence type="ECO:0000313" key="5">
    <source>
        <dbReference type="Proteomes" id="UP000747110"/>
    </source>
</evidence>
<comment type="caution">
    <text evidence="3">The sequence shown here is derived from an EMBL/GenBank/DDBJ whole genome shotgun (WGS) entry which is preliminary data.</text>
</comment>
<feature type="region of interest" description="Disordered" evidence="1">
    <location>
        <begin position="1"/>
        <end position="28"/>
    </location>
</feature>
<reference evidence="3" key="1">
    <citation type="journal article" date="2021" name="Proc. Natl. Acad. Sci. U.S.A.">
        <title>Three genomes in the algal genus Volvox reveal the fate of a haploid sex-determining region after a transition to homothallism.</title>
        <authorList>
            <person name="Yamamoto K."/>
            <person name="Hamaji T."/>
            <person name="Kawai-Toyooka H."/>
            <person name="Matsuzaki R."/>
            <person name="Takahashi F."/>
            <person name="Nishimura Y."/>
            <person name="Kawachi M."/>
            <person name="Noguchi H."/>
            <person name="Minakuchi Y."/>
            <person name="Umen J.G."/>
            <person name="Toyoda A."/>
            <person name="Nozaki H."/>
        </authorList>
    </citation>
    <scope>NUCLEOTIDE SEQUENCE</scope>
    <source>
        <strain evidence="3">NIES-3785</strain>
        <strain evidence="2">NIES-3786</strain>
    </source>
</reference>
<dbReference type="EMBL" id="BNCP01000007">
    <property type="protein sequence ID" value="GIL75391.1"/>
    <property type="molecule type" value="Genomic_DNA"/>
</dbReference>
<proteinExistence type="predicted"/>
<accession>A0A8J4GA37</accession>
<name>A0A8J4GA37_9CHLO</name>
<evidence type="ECO:0000313" key="4">
    <source>
        <dbReference type="Proteomes" id="UP000722791"/>
    </source>
</evidence>
<evidence type="ECO:0000313" key="3">
    <source>
        <dbReference type="EMBL" id="GIM03270.1"/>
    </source>
</evidence>
<protein>
    <submittedName>
        <fullName evidence="3">Uncharacterized protein</fullName>
    </submittedName>
</protein>
<gene>
    <name evidence="2" type="ORF">Vretifemale_5192</name>
    <name evidence="3" type="ORF">Vretimale_7962</name>
</gene>
<sequence length="146" mass="15769">MMRARKQGNALKASSIAQSPRPNVGDQLAPKAAYAADVSTISDTRISHHLAAVRQVQGQHGQDDAGLALAHVELRDGPRVRHQVPRHSVLLGPDLQLPLHFKHEPLGMLRHVPGAPDQQLLQRTGTAAATTTRAVAVAATEECRRR</sequence>